<evidence type="ECO:0000313" key="1">
    <source>
        <dbReference type="EMBL" id="RVT96286.1"/>
    </source>
</evidence>
<organism evidence="1 2">
    <name type="scientific">Rhodovarius crocodyli</name>
    <dbReference type="NCBI Taxonomy" id="1979269"/>
    <lineage>
        <taxon>Bacteria</taxon>
        <taxon>Pseudomonadati</taxon>
        <taxon>Pseudomonadota</taxon>
        <taxon>Alphaproteobacteria</taxon>
        <taxon>Acetobacterales</taxon>
        <taxon>Roseomonadaceae</taxon>
        <taxon>Rhodovarius</taxon>
    </lineage>
</organism>
<dbReference type="RefSeq" id="WP_127788219.1">
    <property type="nucleotide sequence ID" value="NZ_SACL01000004.1"/>
</dbReference>
<protein>
    <submittedName>
        <fullName evidence="1">Uncharacterized protein</fullName>
    </submittedName>
</protein>
<evidence type="ECO:0000313" key="2">
    <source>
        <dbReference type="Proteomes" id="UP000282957"/>
    </source>
</evidence>
<reference evidence="1 2" key="1">
    <citation type="submission" date="2019-01" db="EMBL/GenBank/DDBJ databases">
        <authorList>
            <person name="Chen W.-M."/>
        </authorList>
    </citation>
    <scope>NUCLEOTIDE SEQUENCE [LARGE SCALE GENOMIC DNA]</scope>
    <source>
        <strain evidence="1 2">CCP-6</strain>
    </source>
</reference>
<keyword evidence="2" id="KW-1185">Reference proteome</keyword>
<dbReference type="AlphaFoldDB" id="A0A437MF87"/>
<dbReference type="OrthoDB" id="7064668at2"/>
<accession>A0A437MF87</accession>
<proteinExistence type="predicted"/>
<name>A0A437MF87_9PROT</name>
<dbReference type="Proteomes" id="UP000282957">
    <property type="component" value="Unassembled WGS sequence"/>
</dbReference>
<gene>
    <name evidence="1" type="ORF">EOD42_14340</name>
</gene>
<dbReference type="EMBL" id="SACL01000004">
    <property type="protein sequence ID" value="RVT96286.1"/>
    <property type="molecule type" value="Genomic_DNA"/>
</dbReference>
<sequence>MKRADALNAIRAAGAQGDQQAFMRLYVENRVSKSAADAAWREGQNLARFVKQRDAKEVSRDPVA</sequence>
<comment type="caution">
    <text evidence="1">The sequence shown here is derived from an EMBL/GenBank/DDBJ whole genome shotgun (WGS) entry which is preliminary data.</text>
</comment>